<proteinExistence type="predicted"/>
<organism evidence="1 2">
    <name type="scientific">Acinetobacter chinensis</name>
    <dbReference type="NCBI Taxonomy" id="2004650"/>
    <lineage>
        <taxon>Bacteria</taxon>
        <taxon>Pseudomonadati</taxon>
        <taxon>Pseudomonadota</taxon>
        <taxon>Gammaproteobacteria</taxon>
        <taxon>Moraxellales</taxon>
        <taxon>Moraxellaceae</taxon>
        <taxon>Acinetobacter</taxon>
    </lineage>
</organism>
<protein>
    <submittedName>
        <fullName evidence="1">Phage tail protein I</fullName>
    </submittedName>
</protein>
<dbReference type="InterPro" id="IPR006521">
    <property type="entry name" value="Tail_protein_I"/>
</dbReference>
<dbReference type="EMBL" id="JASVDY010000004">
    <property type="protein sequence ID" value="MDV2469830.1"/>
    <property type="molecule type" value="Genomic_DNA"/>
</dbReference>
<reference evidence="1 2" key="1">
    <citation type="submission" date="2023-06" db="EMBL/GenBank/DDBJ databases">
        <title>Genomic Analysis of Acinetobacter Strains Recovered from South Australian Aquatic Samples provides Insights into the Circulation of Antibiotic Resistance determinants in the Environment.</title>
        <authorList>
            <person name="Tobin L."/>
            <person name="Jarocki V.M."/>
            <person name="Kenyon J."/>
            <person name="Drigo B."/>
            <person name="Donner E."/>
            <person name="Djordjevic S.P."/>
            <person name="Hamidian M."/>
        </authorList>
    </citation>
    <scope>NUCLEOTIDE SEQUENCE [LARGE SCALE GENOMIC DNA]</scope>
    <source>
        <strain evidence="1 2">SAAc652</strain>
    </source>
</reference>
<evidence type="ECO:0000313" key="1">
    <source>
        <dbReference type="EMBL" id="MDV2469830.1"/>
    </source>
</evidence>
<gene>
    <name evidence="1" type="ORF">QR674_12650</name>
</gene>
<comment type="caution">
    <text evidence="1">The sequence shown here is derived from an EMBL/GenBank/DDBJ whole genome shotgun (WGS) entry which is preliminary data.</text>
</comment>
<accession>A0ABU3WHF7</accession>
<name>A0ABU3WHF7_9GAMM</name>
<dbReference type="Proteomes" id="UP001278188">
    <property type="component" value="Unassembled WGS sequence"/>
</dbReference>
<sequence length="391" mass="44630">MSNLLPPNATKLERNVEKLGEKISDLPVPFVDLHHIDRCPVSHLPWLAWQHRVEYWNPDWTADEKRNAISESKLFNAQRGTRSSIESLLSTVVSNFNVKAWHEFEPKQKPYTFVVIISPLDMLSIEQLLQVQTAIDATKSVRDNYSISAKVRTEGEFFTAGAISTGTRVYLSTYTDPYFWTLDTYIQTENGTATYTARSSDGFNEYSSFAEISLLNAAIRSLFDTDMQQWQAVKDACGELIEIENYTFNSIYQRVEYIKVVNSGWLYNNHKTPLDACLVILGNDPRTQFIRTAPDENGKNIGYCRSYYNNGNIVSTFDQTRVKTELVYLNYINIAEKIISNTAAAEPISLHAENYLLNVARSINSTDQSRQFVTLADLIPHFEQNKIIIDL</sequence>
<dbReference type="RefSeq" id="WP_317084720.1">
    <property type="nucleotide sequence ID" value="NZ_JASVDY010000004.1"/>
</dbReference>
<dbReference type="Pfam" id="PF09684">
    <property type="entry name" value="Tail_P2_I"/>
    <property type="match status" value="1"/>
</dbReference>
<evidence type="ECO:0000313" key="2">
    <source>
        <dbReference type="Proteomes" id="UP001278188"/>
    </source>
</evidence>
<keyword evidence="2" id="KW-1185">Reference proteome</keyword>
<dbReference type="NCBIfam" id="TIGR01634">
    <property type="entry name" value="tail_P2_I"/>
    <property type="match status" value="1"/>
</dbReference>